<dbReference type="GO" id="GO:0007165">
    <property type="term" value="P:signal transduction"/>
    <property type="evidence" value="ECO:0007669"/>
    <property type="project" value="TreeGrafter"/>
</dbReference>
<sequence>MKFLLTVCAWLLKSIQAERQTVDIIVTVPFNRTDSFGEIYPFSRDYVEPALTWMNNRISEKYTDVDFNLTYKDSRCSKDGVALFWGDEFKPPRNNPLAFFGPVCQDAAVQAALSGKLFQIPILTPGYFGANNLRHKEQFPTLIRTLPGYEEVSLFVRKLFETLGYIQSGCRHKIILVYEYDKTTYDSMVKFREALIHAVNYAFEEYDIRIDDFVAIEMVNDQQIFEYKLSKEVQKRIKSGSTLHFSAEDLFVFRRKTSCFNDYYRTQQPCRASTARGQKPWNTKSSSIRLVSNRKGNHRSLKFYQVFLTSIMINVLWKSQWKDLHGASTYLSHHWLVERNISAYDDEELQMWSHLNVVTQFNDNSYATKSESRDYENFTKSVLEEYELNDIEYPYNDAGTFPRAFADTLYVFYELWNAFTRTHSSGYEDWDAVPLVNQLSGSFISNFFGEVMAFDENLEQFGKYQVLQFKPEIQKWKQTAIKTMIGECPDCKMSDVQIKDNHRFIEPLDCVGVASNTPPLIEDVYEEYESRESEHFNTATWAGVIGAMIPTMVLVVVGSVLYWIYRKKKYAIVIVRSVSKSRRKPRKTSAEPSSNKSLCKSNSPQDFDPTLQRLETNRMSEELHVQFQVQDSIEDIEEIKPPNLKESKNLLKVG</sequence>
<organism evidence="9">
    <name type="scientific">Oikopleura dioica</name>
    <name type="common">Tunicate</name>
    <dbReference type="NCBI Taxonomy" id="34765"/>
    <lineage>
        <taxon>Eukaryota</taxon>
        <taxon>Metazoa</taxon>
        <taxon>Chordata</taxon>
        <taxon>Tunicata</taxon>
        <taxon>Appendicularia</taxon>
        <taxon>Copelata</taxon>
        <taxon>Oikopleuridae</taxon>
        <taxon>Oikopleura</taxon>
    </lineage>
</organism>
<feature type="compositionally biased region" description="Polar residues" evidence="5">
    <location>
        <begin position="590"/>
        <end position="605"/>
    </location>
</feature>
<dbReference type="GO" id="GO:0017046">
    <property type="term" value="F:peptide hormone binding"/>
    <property type="evidence" value="ECO:0007669"/>
    <property type="project" value="TreeGrafter"/>
</dbReference>
<feature type="chain" id="PRO_5003192309" description="Receptor ligand binding region domain-containing protein" evidence="7">
    <location>
        <begin position="18"/>
        <end position="654"/>
    </location>
</feature>
<feature type="signal peptide" evidence="7">
    <location>
        <begin position="1"/>
        <end position="17"/>
    </location>
</feature>
<evidence type="ECO:0000256" key="6">
    <source>
        <dbReference type="SAM" id="Phobius"/>
    </source>
</evidence>
<dbReference type="PANTHER" id="PTHR44755:SF8">
    <property type="entry name" value="RECEPTOR LIGAND BINDING REGION DOMAIN-CONTAINING PROTEIN"/>
    <property type="match status" value="1"/>
</dbReference>
<evidence type="ECO:0000313" key="10">
    <source>
        <dbReference type="Proteomes" id="UP000001307"/>
    </source>
</evidence>
<evidence type="ECO:0000256" key="1">
    <source>
        <dbReference type="ARBA" id="ARBA00004370"/>
    </source>
</evidence>
<reference evidence="9" key="1">
    <citation type="journal article" date="2010" name="Science">
        <title>Plasticity of animal genome architecture unmasked by rapid evolution of a pelagic tunicate.</title>
        <authorList>
            <person name="Denoeud F."/>
            <person name="Henriet S."/>
            <person name="Mungpakdee S."/>
            <person name="Aury J.M."/>
            <person name="Da Silva C."/>
            <person name="Brinkmann H."/>
            <person name="Mikhaleva J."/>
            <person name="Olsen L.C."/>
            <person name="Jubin C."/>
            <person name="Canestro C."/>
            <person name="Bouquet J.M."/>
            <person name="Danks G."/>
            <person name="Poulain J."/>
            <person name="Campsteijn C."/>
            <person name="Adamski M."/>
            <person name="Cross I."/>
            <person name="Yadetie F."/>
            <person name="Muffato M."/>
            <person name="Louis A."/>
            <person name="Butcher S."/>
            <person name="Tsagkogeorga G."/>
            <person name="Konrad A."/>
            <person name="Singh S."/>
            <person name="Jensen M.F."/>
            <person name="Cong E.H."/>
            <person name="Eikeseth-Otteraa H."/>
            <person name="Noel B."/>
            <person name="Anthouard V."/>
            <person name="Porcel B.M."/>
            <person name="Kachouri-Lafond R."/>
            <person name="Nishino A."/>
            <person name="Ugolini M."/>
            <person name="Chourrout P."/>
            <person name="Nishida H."/>
            <person name="Aasland R."/>
            <person name="Huzurbazar S."/>
            <person name="Westhof E."/>
            <person name="Delsuc F."/>
            <person name="Lehrach H."/>
            <person name="Reinhardt R."/>
            <person name="Weissenbach J."/>
            <person name="Roy S.W."/>
            <person name="Artiguenave F."/>
            <person name="Postlethwait J.H."/>
            <person name="Manak J.R."/>
            <person name="Thompson E.M."/>
            <person name="Jaillon O."/>
            <person name="Du Pasquier L."/>
            <person name="Boudinot P."/>
            <person name="Liberles D.A."/>
            <person name="Volff J.N."/>
            <person name="Philippe H."/>
            <person name="Lenhard B."/>
            <person name="Roest Crollius H."/>
            <person name="Wincker P."/>
            <person name="Chourrout D."/>
        </authorList>
    </citation>
    <scope>NUCLEOTIDE SEQUENCE [LARGE SCALE GENOMIC DNA]</scope>
</reference>
<keyword evidence="2 6" id="KW-0812">Transmembrane</keyword>
<name>E4X4X6_OIKDI</name>
<feature type="domain" description="Receptor ligand binding region" evidence="8">
    <location>
        <begin position="59"/>
        <end position="239"/>
    </location>
</feature>
<dbReference type="Pfam" id="PF01094">
    <property type="entry name" value="ANF_receptor"/>
    <property type="match status" value="1"/>
</dbReference>
<dbReference type="AlphaFoldDB" id="E4X4X6"/>
<dbReference type="Gene3D" id="3.40.50.2300">
    <property type="match status" value="1"/>
</dbReference>
<dbReference type="GO" id="GO:0038023">
    <property type="term" value="F:signaling receptor activity"/>
    <property type="evidence" value="ECO:0007669"/>
    <property type="project" value="TreeGrafter"/>
</dbReference>
<keyword evidence="3 6" id="KW-1133">Transmembrane helix</keyword>
<evidence type="ECO:0000259" key="8">
    <source>
        <dbReference type="Pfam" id="PF01094"/>
    </source>
</evidence>
<proteinExistence type="predicted"/>
<dbReference type="OrthoDB" id="1890790at2759"/>
<protein>
    <recommendedName>
        <fullName evidence="8">Receptor ligand binding region domain-containing protein</fullName>
    </recommendedName>
</protein>
<keyword evidence="10" id="KW-1185">Reference proteome</keyword>
<dbReference type="SUPFAM" id="SSF53822">
    <property type="entry name" value="Periplasmic binding protein-like I"/>
    <property type="match status" value="1"/>
</dbReference>
<feature type="transmembrane region" description="Helical" evidence="6">
    <location>
        <begin position="541"/>
        <end position="565"/>
    </location>
</feature>
<dbReference type="GO" id="GO:0016020">
    <property type="term" value="C:membrane"/>
    <property type="evidence" value="ECO:0007669"/>
    <property type="project" value="UniProtKB-SubCell"/>
</dbReference>
<evidence type="ECO:0000256" key="2">
    <source>
        <dbReference type="ARBA" id="ARBA00022692"/>
    </source>
</evidence>
<evidence type="ECO:0000256" key="5">
    <source>
        <dbReference type="SAM" id="MobiDB-lite"/>
    </source>
</evidence>
<dbReference type="Proteomes" id="UP000001307">
    <property type="component" value="Unassembled WGS sequence"/>
</dbReference>
<dbReference type="InterPro" id="IPR052612">
    <property type="entry name" value="ANP_Clearance_Receptor"/>
</dbReference>
<evidence type="ECO:0000256" key="3">
    <source>
        <dbReference type="ARBA" id="ARBA00022989"/>
    </source>
</evidence>
<dbReference type="InterPro" id="IPR028082">
    <property type="entry name" value="Peripla_BP_I"/>
</dbReference>
<evidence type="ECO:0000313" key="9">
    <source>
        <dbReference type="EMBL" id="CBY18345.1"/>
    </source>
</evidence>
<keyword evidence="4 6" id="KW-0472">Membrane</keyword>
<comment type="subcellular location">
    <subcellularLocation>
        <location evidence="1">Membrane</location>
    </subcellularLocation>
</comment>
<dbReference type="PANTHER" id="PTHR44755">
    <property type="entry name" value="NATRIURETIC PEPTIDE RECEPTOR 3-RELATED"/>
    <property type="match status" value="1"/>
</dbReference>
<evidence type="ECO:0000256" key="7">
    <source>
        <dbReference type="SAM" id="SignalP"/>
    </source>
</evidence>
<keyword evidence="7" id="KW-0732">Signal</keyword>
<feature type="region of interest" description="Disordered" evidence="5">
    <location>
        <begin position="583"/>
        <end position="609"/>
    </location>
</feature>
<dbReference type="EMBL" id="FN653025">
    <property type="protein sequence ID" value="CBY18345.1"/>
    <property type="molecule type" value="Genomic_DNA"/>
</dbReference>
<dbReference type="InParanoid" id="E4X4X6"/>
<gene>
    <name evidence="9" type="ORF">GSOID_T00002199001</name>
</gene>
<accession>E4X4X6</accession>
<dbReference type="InterPro" id="IPR001828">
    <property type="entry name" value="ANF_lig-bd_rcpt"/>
</dbReference>
<evidence type="ECO:0000256" key="4">
    <source>
        <dbReference type="ARBA" id="ARBA00023136"/>
    </source>
</evidence>